<dbReference type="EMBL" id="CAJOAX010012243">
    <property type="protein sequence ID" value="CAF4108549.1"/>
    <property type="molecule type" value="Genomic_DNA"/>
</dbReference>
<feature type="non-terminal residue" evidence="1">
    <location>
        <position position="1"/>
    </location>
</feature>
<dbReference type="Proteomes" id="UP000663823">
    <property type="component" value="Unassembled WGS sequence"/>
</dbReference>
<evidence type="ECO:0000313" key="4">
    <source>
        <dbReference type="Proteomes" id="UP000663882"/>
    </source>
</evidence>
<gene>
    <name evidence="2" type="ORF">FNK824_LOCUS15751</name>
    <name evidence="3" type="ORF">OTI717_LOCUS34418</name>
    <name evidence="1" type="ORF">RFH988_LOCUS37277</name>
</gene>
<organism evidence="1 4">
    <name type="scientific">Rotaria sordida</name>
    <dbReference type="NCBI Taxonomy" id="392033"/>
    <lineage>
        <taxon>Eukaryota</taxon>
        <taxon>Metazoa</taxon>
        <taxon>Spiralia</taxon>
        <taxon>Gnathifera</taxon>
        <taxon>Rotifera</taxon>
        <taxon>Eurotatoria</taxon>
        <taxon>Bdelloidea</taxon>
        <taxon>Philodinida</taxon>
        <taxon>Philodinidae</taxon>
        <taxon>Rotaria</taxon>
    </lineage>
</organism>
<dbReference type="Proteomes" id="UP000663874">
    <property type="component" value="Unassembled WGS sequence"/>
</dbReference>
<dbReference type="Proteomes" id="UP000663882">
    <property type="component" value="Unassembled WGS sequence"/>
</dbReference>
<sequence>EFDYISESKFRLAERLHFHCQIANNAIRKSLVGQSNIPKNNQQYSNSYNNNNNNKENMLLYQHTIQCSQAIQMFLDKNQSYWAFVPMTYEKAHKENLAYRTTMYTTATTHFQLTQDPTIQNRLAHIPQPPPGYKFSKRQIETQVEFFKKNLINEQFVDDIYVYNAKIIAVMPPNTSDLFRRIVHSLFVTHTETKLNALGHIFTNPDSVNIRNGIWCANLIHRTIVST</sequence>
<name>A0A815QJK2_9BILA</name>
<reference evidence="1" key="1">
    <citation type="submission" date="2021-02" db="EMBL/GenBank/DDBJ databases">
        <authorList>
            <person name="Nowell W R."/>
        </authorList>
    </citation>
    <scope>NUCLEOTIDE SEQUENCE</scope>
</reference>
<comment type="caution">
    <text evidence="1">The sequence shown here is derived from an EMBL/GenBank/DDBJ whole genome shotgun (WGS) entry which is preliminary data.</text>
</comment>
<dbReference type="EMBL" id="CAJNOO010007220">
    <property type="protein sequence ID" value="CAF1464141.1"/>
    <property type="molecule type" value="Genomic_DNA"/>
</dbReference>
<proteinExistence type="predicted"/>
<dbReference type="OrthoDB" id="10049109at2759"/>
<dbReference type="AlphaFoldDB" id="A0A815QJK2"/>
<evidence type="ECO:0000313" key="1">
    <source>
        <dbReference type="EMBL" id="CAF1464141.1"/>
    </source>
</evidence>
<accession>A0A815QJK2</accession>
<evidence type="ECO:0000313" key="2">
    <source>
        <dbReference type="EMBL" id="CAF3814114.1"/>
    </source>
</evidence>
<dbReference type="EMBL" id="CAJOBE010002318">
    <property type="protein sequence ID" value="CAF3814114.1"/>
    <property type="molecule type" value="Genomic_DNA"/>
</dbReference>
<evidence type="ECO:0000313" key="3">
    <source>
        <dbReference type="EMBL" id="CAF4108549.1"/>
    </source>
</evidence>
<protein>
    <submittedName>
        <fullName evidence="1">Uncharacterized protein</fullName>
    </submittedName>
</protein>